<dbReference type="Proteomes" id="UP000316612">
    <property type="component" value="Unassembled WGS sequence"/>
</dbReference>
<reference evidence="2 3" key="1">
    <citation type="submission" date="2019-06" db="EMBL/GenBank/DDBJ databases">
        <title>Whole genome shotgun sequence of Glutamicibacter uratoxydans NBRC 15515.</title>
        <authorList>
            <person name="Hosoyama A."/>
            <person name="Uohara A."/>
            <person name="Ohji S."/>
            <person name="Ichikawa N."/>
        </authorList>
    </citation>
    <scope>NUCLEOTIDE SEQUENCE [LARGE SCALE GENOMIC DNA]</scope>
    <source>
        <strain evidence="2 3">NBRC 15515</strain>
    </source>
</reference>
<dbReference type="Pfam" id="PF14397">
    <property type="entry name" value="ATPgrasp_ST"/>
    <property type="match status" value="1"/>
</dbReference>
<evidence type="ECO:0000313" key="3">
    <source>
        <dbReference type="Proteomes" id="UP000316612"/>
    </source>
</evidence>
<comment type="caution">
    <text evidence="2">The sequence shown here is derived from an EMBL/GenBank/DDBJ whole genome shotgun (WGS) entry which is preliminary data.</text>
</comment>
<evidence type="ECO:0000259" key="1">
    <source>
        <dbReference type="Pfam" id="PF14397"/>
    </source>
</evidence>
<dbReference type="InterPro" id="IPR039523">
    <property type="entry name" value="RimK-rel_E_lig_ATP-grasp"/>
</dbReference>
<dbReference type="SUPFAM" id="SSF56059">
    <property type="entry name" value="Glutathione synthetase ATP-binding domain-like"/>
    <property type="match status" value="1"/>
</dbReference>
<feature type="domain" description="Alpha-L-glutamate ligase-related protein ATP-grasp" evidence="1">
    <location>
        <begin position="82"/>
        <end position="329"/>
    </location>
</feature>
<sequence length="349" mass="38921">MLPFLRAALKQGKLAYLWISRILLAPNHYGVSIQKRVFYAIAGGYTCDQIGRYGLTLKNKNEYLSEFDWYRSRSINAPFDSMLNNKIACNEVLRHHISVPAIDFVKNKGRLVSLTDISKSVKPEAVLEALRDAQTYFLKPLAAGKGKGVHRLDFEDGKYVLDRKPVDDQTILNLIDTLDGWLLTHGVQQHPILAEIYAETTNTLRMITVRNQDGDAELLFSVLRVGTAKTVPVDNGSRGGLVAHVDLETGLLSQARTLWSNDEFDVHPDSGTMIQGTVLPNWEQTCKSVLELADSLPYLQFVAWDVLLTEDGPVVIEANTSSGVNIIQVWGPQRSGKLGDFYRQHGVLS</sequence>
<dbReference type="AlphaFoldDB" id="A0A4Y4DQS4"/>
<keyword evidence="3" id="KW-1185">Reference proteome</keyword>
<protein>
    <recommendedName>
        <fullName evidence="1">Alpha-L-glutamate ligase-related protein ATP-grasp domain-containing protein</fullName>
    </recommendedName>
</protein>
<dbReference type="EMBL" id="BJNY01000006">
    <property type="protein sequence ID" value="GED05728.1"/>
    <property type="molecule type" value="Genomic_DNA"/>
</dbReference>
<accession>A0A4Y4DQS4</accession>
<gene>
    <name evidence="2" type="ORF">AUR04nite_12600</name>
</gene>
<evidence type="ECO:0000313" key="2">
    <source>
        <dbReference type="EMBL" id="GED05728.1"/>
    </source>
</evidence>
<name>A0A4Y4DQS4_GLUUR</name>
<proteinExistence type="predicted"/>
<organism evidence="2 3">
    <name type="scientific">Glutamicibacter uratoxydans</name>
    <name type="common">Arthrobacter uratoxydans</name>
    <dbReference type="NCBI Taxonomy" id="43667"/>
    <lineage>
        <taxon>Bacteria</taxon>
        <taxon>Bacillati</taxon>
        <taxon>Actinomycetota</taxon>
        <taxon>Actinomycetes</taxon>
        <taxon>Micrococcales</taxon>
        <taxon>Micrococcaceae</taxon>
        <taxon>Glutamicibacter</taxon>
    </lineage>
</organism>